<feature type="transmembrane region" description="Helical" evidence="6">
    <location>
        <begin position="684"/>
        <end position="708"/>
    </location>
</feature>
<evidence type="ECO:0000256" key="5">
    <source>
        <dbReference type="ARBA" id="ARBA00023136"/>
    </source>
</evidence>
<feature type="domain" description="ABC3 transporter permease C-terminal" evidence="7">
    <location>
        <begin position="300"/>
        <end position="415"/>
    </location>
</feature>
<proteinExistence type="predicted"/>
<organism evidence="9 10">
    <name type="scientific">Limnovirga soli</name>
    <dbReference type="NCBI Taxonomy" id="2656915"/>
    <lineage>
        <taxon>Bacteria</taxon>
        <taxon>Pseudomonadati</taxon>
        <taxon>Bacteroidota</taxon>
        <taxon>Chitinophagia</taxon>
        <taxon>Chitinophagales</taxon>
        <taxon>Chitinophagaceae</taxon>
        <taxon>Limnovirga</taxon>
    </lineage>
</organism>
<dbReference type="InterPro" id="IPR025857">
    <property type="entry name" value="MacB_PCD"/>
</dbReference>
<dbReference type="InterPro" id="IPR003838">
    <property type="entry name" value="ABC3_permease_C"/>
</dbReference>
<dbReference type="Pfam" id="PF02687">
    <property type="entry name" value="FtsX"/>
    <property type="match status" value="2"/>
</dbReference>
<dbReference type="GO" id="GO:0005886">
    <property type="term" value="C:plasma membrane"/>
    <property type="evidence" value="ECO:0007669"/>
    <property type="project" value="UniProtKB-SubCell"/>
</dbReference>
<evidence type="ECO:0000256" key="2">
    <source>
        <dbReference type="ARBA" id="ARBA00022475"/>
    </source>
</evidence>
<evidence type="ECO:0000256" key="1">
    <source>
        <dbReference type="ARBA" id="ARBA00004651"/>
    </source>
</evidence>
<protein>
    <submittedName>
        <fullName evidence="9">FtsX-like permease family protein</fullName>
    </submittedName>
</protein>
<keyword evidence="10" id="KW-1185">Reference proteome</keyword>
<sequence length="807" mass="89658">MFRNYFKIAFRNLWRNKSFSLINIIGLAIGIATCLIIMLYVNNELSYDKFNEKADQMYTVYFQGNVQGEKMNEAAVMPPVAQTLKRDFPEVEAATRLRTYGTPKLVYNNKSFKEDAFAFVDSNFFQVFTLPLLKGNPKTALLEPYTVVITKALAKKYFGNEDPMGKIIAFKDDANTSYKVTGLIDKVPVNANFHFELFASMASLPESREPTWMTSNFFTYLVLAKGYDYKKLEAKMPEVVDKYMGPQMLNAMGMSLADFRKNGNDISFHIEPITDIHLDPAYPNALGQSGDITNVYIFAAIAVFMLLIACINFMNLSTAGASKRSKEVGIRKVLGSLKTELVKQFLFESIIIAAIALILAMGLIYLALPAFNQLADQQLTLNFFEHPLLLPGLILFVLFTGVLAGSYPAFYLSSFKPVAVLKGKFSAAKNSIGLRSSLVVFQFFISILLIVGSTVVFKQLSYMQHKDIGYNKEQVLIIPDLWMLGNNQEAFYHLVKNNPIVQSVTRSGFLPAGRSDNNNFFISPAQNPGQMVKTLRYDIDENYIATLGIKLHTGRNFSAGFPTDSSAVILNETAARILGWGDKAIGQTISHTDNQGQKTNYHVIGIVKDFNFKSLHELVSPLVMSLAPNPSTVVAKLTTADATTLISKLSKSWVAFGAEDAMSYSFLDDRFNSTYKAEQKTGTILGIFAGLTILVACLGLFGLAMFTAQQRTKEIGIRKVLGASVTQVTNMLSKEFLQLVIIACVIAFPLSYWAMTKWLQDFAYRTDISWWVFAIAAVAALLIALITVSFQAIKAALANPVKSLRTE</sequence>
<dbReference type="Pfam" id="PF12704">
    <property type="entry name" value="MacB_PCD"/>
    <property type="match status" value="2"/>
</dbReference>
<feature type="domain" description="MacB-like periplasmic core" evidence="8">
    <location>
        <begin position="20"/>
        <end position="237"/>
    </location>
</feature>
<dbReference type="PANTHER" id="PTHR30572">
    <property type="entry name" value="MEMBRANE COMPONENT OF TRANSPORTER-RELATED"/>
    <property type="match status" value="1"/>
</dbReference>
<evidence type="ECO:0000256" key="4">
    <source>
        <dbReference type="ARBA" id="ARBA00022989"/>
    </source>
</evidence>
<reference evidence="9" key="1">
    <citation type="submission" date="2019-10" db="EMBL/GenBank/DDBJ databases">
        <title>Draft genome sequence of Panacibacter sp. KCS-6.</title>
        <authorList>
            <person name="Yim K.J."/>
        </authorList>
    </citation>
    <scope>NUCLEOTIDE SEQUENCE</scope>
    <source>
        <strain evidence="9">KCS-6</strain>
    </source>
</reference>
<comment type="subcellular location">
    <subcellularLocation>
        <location evidence="1">Cell membrane</location>
        <topology evidence="1">Multi-pass membrane protein</topology>
    </subcellularLocation>
</comment>
<feature type="transmembrane region" description="Helical" evidence="6">
    <location>
        <begin position="432"/>
        <end position="457"/>
    </location>
</feature>
<accession>A0A8J8JSF7</accession>
<dbReference type="Proteomes" id="UP000598971">
    <property type="component" value="Unassembled WGS sequence"/>
</dbReference>
<keyword evidence="5 6" id="KW-0472">Membrane</keyword>
<evidence type="ECO:0000256" key="3">
    <source>
        <dbReference type="ARBA" id="ARBA00022692"/>
    </source>
</evidence>
<feature type="transmembrane region" description="Helical" evidence="6">
    <location>
        <begin position="388"/>
        <end position="412"/>
    </location>
</feature>
<dbReference type="AlphaFoldDB" id="A0A8J8JSF7"/>
<evidence type="ECO:0000259" key="7">
    <source>
        <dbReference type="Pfam" id="PF02687"/>
    </source>
</evidence>
<feature type="domain" description="ABC3 transporter permease C-terminal" evidence="7">
    <location>
        <begin position="687"/>
        <end position="796"/>
    </location>
</feature>
<evidence type="ECO:0000256" key="6">
    <source>
        <dbReference type="SAM" id="Phobius"/>
    </source>
</evidence>
<evidence type="ECO:0000259" key="8">
    <source>
        <dbReference type="Pfam" id="PF12704"/>
    </source>
</evidence>
<gene>
    <name evidence="9" type="ORF">GD597_15755</name>
</gene>
<dbReference type="PANTHER" id="PTHR30572:SF18">
    <property type="entry name" value="ABC-TYPE MACROLIDE FAMILY EXPORT SYSTEM PERMEASE COMPONENT 2"/>
    <property type="match status" value="1"/>
</dbReference>
<feature type="transmembrane region" description="Helical" evidence="6">
    <location>
        <begin position="768"/>
        <end position="793"/>
    </location>
</feature>
<comment type="caution">
    <text evidence="9">The sequence shown here is derived from an EMBL/GenBank/DDBJ whole genome shotgun (WGS) entry which is preliminary data.</text>
</comment>
<feature type="transmembrane region" description="Helical" evidence="6">
    <location>
        <begin position="21"/>
        <end position="41"/>
    </location>
</feature>
<keyword evidence="2" id="KW-1003">Cell membrane</keyword>
<feature type="domain" description="MacB-like periplasmic core" evidence="8">
    <location>
        <begin position="493"/>
        <end position="611"/>
    </location>
</feature>
<dbReference type="RefSeq" id="WP_171608865.1">
    <property type="nucleotide sequence ID" value="NZ_WHPF01000011.1"/>
</dbReference>
<dbReference type="GO" id="GO:0022857">
    <property type="term" value="F:transmembrane transporter activity"/>
    <property type="evidence" value="ECO:0007669"/>
    <property type="project" value="TreeGrafter"/>
</dbReference>
<keyword evidence="4 6" id="KW-1133">Transmembrane helix</keyword>
<feature type="transmembrane region" description="Helical" evidence="6">
    <location>
        <begin position="345"/>
        <end position="368"/>
    </location>
</feature>
<feature type="transmembrane region" description="Helical" evidence="6">
    <location>
        <begin position="295"/>
        <end position="316"/>
    </location>
</feature>
<feature type="transmembrane region" description="Helical" evidence="6">
    <location>
        <begin position="736"/>
        <end position="756"/>
    </location>
</feature>
<evidence type="ECO:0000313" key="9">
    <source>
        <dbReference type="EMBL" id="NNV56927.1"/>
    </source>
</evidence>
<dbReference type="EMBL" id="WHPF01000011">
    <property type="protein sequence ID" value="NNV56927.1"/>
    <property type="molecule type" value="Genomic_DNA"/>
</dbReference>
<evidence type="ECO:0000313" key="10">
    <source>
        <dbReference type="Proteomes" id="UP000598971"/>
    </source>
</evidence>
<keyword evidence="3 6" id="KW-0812">Transmembrane</keyword>
<name>A0A8J8JSF7_9BACT</name>
<dbReference type="InterPro" id="IPR050250">
    <property type="entry name" value="Macrolide_Exporter_MacB"/>
</dbReference>